<reference evidence="2" key="1">
    <citation type="journal article" date="2023" name="Insect Mol. Biol.">
        <title>Genome sequencing provides insights into the evolution of gene families encoding plant cell wall-degrading enzymes in longhorned beetles.</title>
        <authorList>
            <person name="Shin N.R."/>
            <person name="Okamura Y."/>
            <person name="Kirsch R."/>
            <person name="Pauchet Y."/>
        </authorList>
    </citation>
    <scope>NUCLEOTIDE SEQUENCE</scope>
    <source>
        <strain evidence="2">RBIC_L_NR</strain>
    </source>
</reference>
<evidence type="ECO:0000313" key="3">
    <source>
        <dbReference type="Proteomes" id="UP001162156"/>
    </source>
</evidence>
<keyword evidence="3" id="KW-1185">Reference proteome</keyword>
<dbReference type="PANTHER" id="PTHR21505:SF8">
    <property type="entry name" value="DPT-YFP REPRESSOR BY OVEREXPRESSION, ISOFORM D-RELATED"/>
    <property type="match status" value="1"/>
</dbReference>
<gene>
    <name evidence="2" type="ORF">NQ314_013970</name>
</gene>
<accession>A0AAV8X4Z4</accession>
<organism evidence="2 3">
    <name type="scientific">Rhamnusium bicolor</name>
    <dbReference type="NCBI Taxonomy" id="1586634"/>
    <lineage>
        <taxon>Eukaryota</taxon>
        <taxon>Metazoa</taxon>
        <taxon>Ecdysozoa</taxon>
        <taxon>Arthropoda</taxon>
        <taxon>Hexapoda</taxon>
        <taxon>Insecta</taxon>
        <taxon>Pterygota</taxon>
        <taxon>Neoptera</taxon>
        <taxon>Endopterygota</taxon>
        <taxon>Coleoptera</taxon>
        <taxon>Polyphaga</taxon>
        <taxon>Cucujiformia</taxon>
        <taxon>Chrysomeloidea</taxon>
        <taxon>Cerambycidae</taxon>
        <taxon>Lepturinae</taxon>
        <taxon>Rhagiini</taxon>
        <taxon>Rhamnusium</taxon>
    </lineage>
</organism>
<comment type="caution">
    <text evidence="2">The sequence shown here is derived from an EMBL/GenBank/DDBJ whole genome shotgun (WGS) entry which is preliminary data.</text>
</comment>
<dbReference type="Proteomes" id="UP001162156">
    <property type="component" value="Unassembled WGS sequence"/>
</dbReference>
<dbReference type="Pfam" id="PF10545">
    <property type="entry name" value="MADF_DNA_bdg"/>
    <property type="match status" value="1"/>
</dbReference>
<sequence length="83" mass="10089">MANFTNNREFLSEFIDLYRQLPEVWKVKSDVYKNRNLGNLAYEKLIEKLKEVEPNADRQMVRKKINVLRSAYRRELKKSNRKL</sequence>
<protein>
    <recommendedName>
        <fullName evidence="1">MADF domain-containing protein</fullName>
    </recommendedName>
</protein>
<name>A0AAV8X4Z4_9CUCU</name>
<dbReference type="AlphaFoldDB" id="A0AAV8X4Z4"/>
<dbReference type="InterPro" id="IPR006578">
    <property type="entry name" value="MADF-dom"/>
</dbReference>
<proteinExistence type="predicted"/>
<feature type="domain" description="MADF" evidence="1">
    <location>
        <begin position="13"/>
        <end position="83"/>
    </location>
</feature>
<dbReference type="PANTHER" id="PTHR21505">
    <property type="entry name" value="MADF DOMAIN-CONTAINING PROTEIN-RELATED"/>
    <property type="match status" value="1"/>
</dbReference>
<evidence type="ECO:0000259" key="1">
    <source>
        <dbReference type="PROSITE" id="PS51029"/>
    </source>
</evidence>
<dbReference type="EMBL" id="JANEYF010003858">
    <property type="protein sequence ID" value="KAJ8933493.1"/>
    <property type="molecule type" value="Genomic_DNA"/>
</dbReference>
<evidence type="ECO:0000313" key="2">
    <source>
        <dbReference type="EMBL" id="KAJ8933493.1"/>
    </source>
</evidence>
<dbReference type="PROSITE" id="PS51029">
    <property type="entry name" value="MADF"/>
    <property type="match status" value="1"/>
</dbReference>